<dbReference type="PANTHER" id="PTHR11787">
    <property type="entry name" value="RAB GDP-DISSOCIATION INHIBITOR"/>
    <property type="match status" value="1"/>
</dbReference>
<protein>
    <recommendedName>
        <fullName evidence="5">Rab escort protein 1</fullName>
    </recommendedName>
</protein>
<dbReference type="PIRSF" id="PIRSF016550">
    <property type="entry name" value="Rab_ger_ger_transf_A_euk"/>
    <property type="match status" value="1"/>
</dbReference>
<proteinExistence type="inferred from homology"/>
<dbReference type="Proteomes" id="UP000789759">
    <property type="component" value="Unassembled WGS sequence"/>
</dbReference>
<dbReference type="GO" id="GO:0006886">
    <property type="term" value="P:intracellular protein transport"/>
    <property type="evidence" value="ECO:0007669"/>
    <property type="project" value="InterPro"/>
</dbReference>
<evidence type="ECO:0000313" key="6">
    <source>
        <dbReference type="EMBL" id="CAG8576159.1"/>
    </source>
</evidence>
<dbReference type="EMBL" id="CAJVQA010003506">
    <property type="protein sequence ID" value="CAG8576159.1"/>
    <property type="molecule type" value="Genomic_DNA"/>
</dbReference>
<sequence length="637" mass="72396">MPQLLEVTEYDVIILGTGYIESILAGALARIGKSVLHLDANNFYGGNWSSLNFRELLEWTRSIKGFVEFSVNKSNQERQERQERIEGKKALMTNFTKVRQQAYSTIEYEIYPIPKQVDDIPLVENDDSETVPKVESQETLQYDQDDNIVDSAITQPDYDALARFLLTSEEYEQNDTIANVITEQFKSKILVRTRENEEAIAIESSRLAQLLQMHKNSENISEETLRHVSTSLSNFERIETLAVLLKESKRYCLDLAPKLVPCRGELIELLINSGVAKYLEFKAMDKTYIYSVDAFDKVPCSKEDVFTNQSISLVEKRKLMRFLTFALDYTNFPDTYKGYEEKLFVTLLTEKFKIDGKLLMAVLYAIALIRNDANDVNTIQGLEKTQRYLRSLGRYGNTAFLVGLYGCGSEIAQGFCRICAVYGGIYMLDHSVKHLLIDESSNKFTGLVDVNDQQISSTFLVSSIDYLPPIFFKGNECWETTSRAIVIIDKFIHEESGDASLTIYPPETVKNKYPITVLQLSAGTQTCPEDRYVLYLSTKANGQNAKEDLINALDKLVNFTINKDKGIPNPLFALFYRQKKRTISSEVPENIILAGDPDSSLDFEEATIQAKQFFEKMCPGEEFLPAGPDPDEEEFIV</sequence>
<dbReference type="GO" id="GO:0005829">
    <property type="term" value="C:cytosol"/>
    <property type="evidence" value="ECO:0007669"/>
    <property type="project" value="TreeGrafter"/>
</dbReference>
<dbReference type="GO" id="GO:0005634">
    <property type="term" value="C:nucleus"/>
    <property type="evidence" value="ECO:0007669"/>
    <property type="project" value="TreeGrafter"/>
</dbReference>
<evidence type="ECO:0000256" key="3">
    <source>
        <dbReference type="ARBA" id="ARBA00022468"/>
    </source>
</evidence>
<dbReference type="GO" id="GO:0005092">
    <property type="term" value="F:GDP-dissociation inhibitor activity"/>
    <property type="evidence" value="ECO:0007669"/>
    <property type="project" value="InterPro"/>
</dbReference>
<dbReference type="GO" id="GO:0005968">
    <property type="term" value="C:Rab-protein geranylgeranyltransferase complex"/>
    <property type="evidence" value="ECO:0007669"/>
    <property type="project" value="UniProtKB-UniRule"/>
</dbReference>
<evidence type="ECO:0000256" key="1">
    <source>
        <dbReference type="ARBA" id="ARBA00004496"/>
    </source>
</evidence>
<dbReference type="PANTHER" id="PTHR11787:SF4">
    <property type="entry name" value="CHM, RAB ESCORT PROTEIN 1"/>
    <property type="match status" value="1"/>
</dbReference>
<dbReference type="Gene3D" id="3.50.50.60">
    <property type="entry name" value="FAD/NAD(P)-binding domain"/>
    <property type="match status" value="2"/>
</dbReference>
<dbReference type="OrthoDB" id="9446342at2759"/>
<comment type="caution">
    <text evidence="6">The sequence shown here is derived from an EMBL/GenBank/DDBJ whole genome shotgun (WGS) entry which is preliminary data.</text>
</comment>
<dbReference type="PRINTS" id="PR00891">
    <property type="entry name" value="RABGDIREP"/>
</dbReference>
<dbReference type="GO" id="GO:0016192">
    <property type="term" value="P:vesicle-mediated transport"/>
    <property type="evidence" value="ECO:0007669"/>
    <property type="project" value="TreeGrafter"/>
</dbReference>
<dbReference type="Gene3D" id="3.30.519.10">
    <property type="entry name" value="Guanine Nucleotide Dissociation Inhibitor, domain 2"/>
    <property type="match status" value="1"/>
</dbReference>
<dbReference type="PRINTS" id="PR00893">
    <property type="entry name" value="RABESCORT"/>
</dbReference>
<dbReference type="Gene3D" id="1.10.405.10">
    <property type="entry name" value="Guanine Nucleotide Dissociation Inhibitor, domain 1"/>
    <property type="match status" value="1"/>
</dbReference>
<evidence type="ECO:0000256" key="5">
    <source>
        <dbReference type="PIRNR" id="PIRNR016550"/>
    </source>
</evidence>
<dbReference type="Pfam" id="PF00996">
    <property type="entry name" value="GDI"/>
    <property type="match status" value="2"/>
</dbReference>
<keyword evidence="4 5" id="KW-0963">Cytoplasm</keyword>
<name>A0A9N9BSH2_9GLOM</name>
<gene>
    <name evidence="6" type="ORF">CPELLU_LOCUS5874</name>
</gene>
<comment type="similarity">
    <text evidence="2 5">Belongs to the Rab GDI family.</text>
</comment>
<evidence type="ECO:0000313" key="7">
    <source>
        <dbReference type="Proteomes" id="UP000789759"/>
    </source>
</evidence>
<dbReference type="FunFam" id="1.10.405.10:FF:000003">
    <property type="entry name" value="Rab proteins geranylgeranyltransferase component A"/>
    <property type="match status" value="1"/>
</dbReference>
<organism evidence="6 7">
    <name type="scientific">Cetraspora pellucida</name>
    <dbReference type="NCBI Taxonomy" id="1433469"/>
    <lineage>
        <taxon>Eukaryota</taxon>
        <taxon>Fungi</taxon>
        <taxon>Fungi incertae sedis</taxon>
        <taxon>Mucoromycota</taxon>
        <taxon>Glomeromycotina</taxon>
        <taxon>Glomeromycetes</taxon>
        <taxon>Diversisporales</taxon>
        <taxon>Gigasporaceae</taxon>
        <taxon>Cetraspora</taxon>
    </lineage>
</organism>
<evidence type="ECO:0000256" key="2">
    <source>
        <dbReference type="ARBA" id="ARBA00005593"/>
    </source>
</evidence>
<keyword evidence="7" id="KW-1185">Reference proteome</keyword>
<dbReference type="InterPro" id="IPR001738">
    <property type="entry name" value="Rab_escort"/>
</dbReference>
<dbReference type="GO" id="GO:0007264">
    <property type="term" value="P:small GTPase-mediated signal transduction"/>
    <property type="evidence" value="ECO:0007669"/>
    <property type="project" value="UniProtKB-UniRule"/>
</dbReference>
<evidence type="ECO:0000256" key="4">
    <source>
        <dbReference type="ARBA" id="ARBA00022490"/>
    </source>
</evidence>
<comment type="subcellular location">
    <subcellularLocation>
        <location evidence="1 5">Cytoplasm</location>
    </subcellularLocation>
</comment>
<keyword evidence="3 5" id="KW-0343">GTPase activation</keyword>
<dbReference type="InterPro" id="IPR018203">
    <property type="entry name" value="GDP_dissociation_inhibitor"/>
</dbReference>
<reference evidence="6" key="1">
    <citation type="submission" date="2021-06" db="EMBL/GenBank/DDBJ databases">
        <authorList>
            <person name="Kallberg Y."/>
            <person name="Tangrot J."/>
            <person name="Rosling A."/>
        </authorList>
    </citation>
    <scope>NUCLEOTIDE SEQUENCE</scope>
    <source>
        <strain evidence="6">FL966</strain>
    </source>
</reference>
<dbReference type="GO" id="GO:0005096">
    <property type="term" value="F:GTPase activator activity"/>
    <property type="evidence" value="ECO:0007669"/>
    <property type="project" value="UniProtKB-UniRule"/>
</dbReference>
<dbReference type="AlphaFoldDB" id="A0A9N9BSH2"/>
<dbReference type="SUPFAM" id="SSF54373">
    <property type="entry name" value="FAD-linked reductases, C-terminal domain"/>
    <property type="match status" value="1"/>
</dbReference>
<accession>A0A9N9BSH2</accession>
<comment type="function">
    <text evidence="5">Substrate-binding subunit of the Rab geranylgeranyltransferase (GGTase) complex. Binds unprenylated Rab proteins.</text>
</comment>
<dbReference type="SUPFAM" id="SSF51905">
    <property type="entry name" value="FAD/NAD(P)-binding domain"/>
    <property type="match status" value="1"/>
</dbReference>
<dbReference type="InterPro" id="IPR036188">
    <property type="entry name" value="FAD/NAD-bd_sf"/>
</dbReference>